<dbReference type="Pfam" id="PF14815">
    <property type="entry name" value="NUDIX_4"/>
    <property type="match status" value="1"/>
</dbReference>
<evidence type="ECO:0000256" key="10">
    <source>
        <dbReference type="ARBA" id="ARBA00023004"/>
    </source>
</evidence>
<dbReference type="Gene3D" id="1.10.340.30">
    <property type="entry name" value="Hypothetical protein, domain 2"/>
    <property type="match status" value="1"/>
</dbReference>
<evidence type="ECO:0000256" key="5">
    <source>
        <dbReference type="ARBA" id="ARBA00022023"/>
    </source>
</evidence>
<comment type="cofactor">
    <cofactor evidence="14">
        <name>[4Fe-4S] cluster</name>
        <dbReference type="ChEBI" id="CHEBI:49883"/>
    </cofactor>
    <text evidence="14">Binds 1 [4Fe-4S] cluster.</text>
</comment>
<dbReference type="RefSeq" id="WP_269308126.1">
    <property type="nucleotide sequence ID" value="NZ_CP098242.1"/>
</dbReference>
<keyword evidence="17" id="KW-1185">Reference proteome</keyword>
<dbReference type="Gene3D" id="1.10.1670.10">
    <property type="entry name" value="Helix-hairpin-Helix base-excision DNA repair enzymes (C-terminal)"/>
    <property type="match status" value="1"/>
</dbReference>
<dbReference type="GO" id="GO:0006298">
    <property type="term" value="P:mismatch repair"/>
    <property type="evidence" value="ECO:0007669"/>
    <property type="project" value="TreeGrafter"/>
</dbReference>
<dbReference type="SUPFAM" id="SSF55811">
    <property type="entry name" value="Nudix"/>
    <property type="match status" value="1"/>
</dbReference>
<keyword evidence="10 14" id="KW-0408">Iron</keyword>
<keyword evidence="7" id="KW-0479">Metal-binding</keyword>
<dbReference type="GO" id="GO:0035485">
    <property type="term" value="F:adenine/guanine mispair binding"/>
    <property type="evidence" value="ECO:0007669"/>
    <property type="project" value="TreeGrafter"/>
</dbReference>
<organism evidence="16 17">
    <name type="scientific">Oxalobacter vibrioformis</name>
    <dbReference type="NCBI Taxonomy" id="933080"/>
    <lineage>
        <taxon>Bacteria</taxon>
        <taxon>Pseudomonadati</taxon>
        <taxon>Pseudomonadota</taxon>
        <taxon>Betaproteobacteria</taxon>
        <taxon>Burkholderiales</taxon>
        <taxon>Oxalobacteraceae</taxon>
        <taxon>Oxalobacter</taxon>
    </lineage>
</organism>
<dbReference type="Pfam" id="PF00633">
    <property type="entry name" value="HHH"/>
    <property type="match status" value="1"/>
</dbReference>
<dbReference type="EC" id="3.2.2.31" evidence="4 14"/>
<protein>
    <recommendedName>
        <fullName evidence="5 14">Adenine DNA glycosylase</fullName>
        <ecNumber evidence="4 14">3.2.2.31</ecNumber>
    </recommendedName>
</protein>
<keyword evidence="9" id="KW-0378">Hydrolase</keyword>
<evidence type="ECO:0000313" key="17">
    <source>
        <dbReference type="Proteomes" id="UP001156215"/>
    </source>
</evidence>
<evidence type="ECO:0000256" key="3">
    <source>
        <dbReference type="ARBA" id="ARBA00008343"/>
    </source>
</evidence>
<evidence type="ECO:0000256" key="6">
    <source>
        <dbReference type="ARBA" id="ARBA00022485"/>
    </source>
</evidence>
<dbReference type="GO" id="GO:0032357">
    <property type="term" value="F:oxidized purine DNA binding"/>
    <property type="evidence" value="ECO:0007669"/>
    <property type="project" value="TreeGrafter"/>
</dbReference>
<comment type="catalytic activity">
    <reaction evidence="1 14">
        <text>Hydrolyzes free adenine bases from 7,8-dihydro-8-oxoguanine:adenine mismatched double-stranded DNA, leaving an apurinic site.</text>
        <dbReference type="EC" id="3.2.2.31"/>
    </reaction>
</comment>
<dbReference type="InterPro" id="IPR011257">
    <property type="entry name" value="DNA_glycosylase"/>
</dbReference>
<evidence type="ECO:0000256" key="9">
    <source>
        <dbReference type="ARBA" id="ARBA00022801"/>
    </source>
</evidence>
<evidence type="ECO:0000259" key="15">
    <source>
        <dbReference type="SMART" id="SM00478"/>
    </source>
</evidence>
<name>A0A9E9P1R7_9BURK</name>
<evidence type="ECO:0000256" key="1">
    <source>
        <dbReference type="ARBA" id="ARBA00000843"/>
    </source>
</evidence>
<reference evidence="16" key="1">
    <citation type="journal article" date="2022" name="Front. Microbiol.">
        <title>New perspectives on an old grouping: The genomic and phenotypic variability of Oxalobacter formigenes and the implications for calcium oxalate stone prevention.</title>
        <authorList>
            <person name="Chmiel J.A."/>
            <person name="Carr C."/>
            <person name="Stuivenberg G.A."/>
            <person name="Venema R."/>
            <person name="Chanyi R.M."/>
            <person name="Al K.F."/>
            <person name="Giguere D."/>
            <person name="Say H."/>
            <person name="Akouris P.P."/>
            <person name="Dominguez Romero S.A."/>
            <person name="Kwong A."/>
            <person name="Tai V."/>
            <person name="Koval S.F."/>
            <person name="Razvi H."/>
            <person name="Bjazevic J."/>
            <person name="Burton J.P."/>
        </authorList>
    </citation>
    <scope>NUCLEOTIDE SEQUENCE</scope>
    <source>
        <strain evidence="16">WoOx3</strain>
    </source>
</reference>
<proteinExistence type="inferred from homology"/>
<dbReference type="PANTHER" id="PTHR42944">
    <property type="entry name" value="ADENINE DNA GLYCOSYLASE"/>
    <property type="match status" value="1"/>
</dbReference>
<evidence type="ECO:0000256" key="13">
    <source>
        <dbReference type="ARBA" id="ARBA00023295"/>
    </source>
</evidence>
<dbReference type="KEGG" id="ovb:NB640_07520"/>
<dbReference type="FunFam" id="1.10.340.30:FF:000002">
    <property type="entry name" value="Adenine DNA glycosylase"/>
    <property type="match status" value="1"/>
</dbReference>
<evidence type="ECO:0000313" key="16">
    <source>
        <dbReference type="EMBL" id="WAW09132.1"/>
    </source>
</evidence>
<dbReference type="NCBIfam" id="TIGR01084">
    <property type="entry name" value="mutY"/>
    <property type="match status" value="1"/>
</dbReference>
<feature type="domain" description="HhH-GPD" evidence="15">
    <location>
        <begin position="54"/>
        <end position="205"/>
    </location>
</feature>
<keyword evidence="12" id="KW-0234">DNA repair</keyword>
<sequence>MKPANKKAASKRSARQPDFDFSGVLIAWQKRHGRHALPWQQTRDAYRIWLSEIMLQQTQVTTVIPYYARFLAYFPDVAALASAPAEAVMAQWSGLGYYSRARNLHRCAQIVVEKYGGHFPVDPALLEALPGIGRSTAAAISVFSSGTRAAILDGNVIRVLSRVFGIEEYAGAAKVKNRLWQLAESLLPEQNLESYTQGLMDLGATICVRGTPSCDLCPFSSCCYAFLQDKVRELPVRKPSKTLPERHVCLLVAIHKNRVLLEKRPASGIWGGLFSLPELPGSESDIHPAMLNKVLGPFGHVDSLQWLGGFIHTFTHFRLHIVPILMTLSKTTRKMPDERYVWYDMAGLDNAPLPAPVRKLLEGVKLIV</sequence>
<evidence type="ECO:0000256" key="2">
    <source>
        <dbReference type="ARBA" id="ARBA00002933"/>
    </source>
</evidence>
<dbReference type="Gene3D" id="3.90.79.10">
    <property type="entry name" value="Nucleoside Triphosphate Pyrophosphohydrolase"/>
    <property type="match status" value="1"/>
</dbReference>
<dbReference type="GO" id="GO:0051539">
    <property type="term" value="F:4 iron, 4 sulfur cluster binding"/>
    <property type="evidence" value="ECO:0007669"/>
    <property type="project" value="UniProtKB-UniRule"/>
</dbReference>
<dbReference type="CDD" id="cd03431">
    <property type="entry name" value="NUDIX_DNA_Glycosylase_C-MutY"/>
    <property type="match status" value="1"/>
</dbReference>
<dbReference type="InterPro" id="IPR029119">
    <property type="entry name" value="MutY_C"/>
</dbReference>
<dbReference type="InterPro" id="IPR015797">
    <property type="entry name" value="NUDIX_hydrolase-like_dom_sf"/>
</dbReference>
<keyword evidence="13 14" id="KW-0326">Glycosidase</keyword>
<dbReference type="AlphaFoldDB" id="A0A9E9P1R7"/>
<evidence type="ECO:0000256" key="8">
    <source>
        <dbReference type="ARBA" id="ARBA00022763"/>
    </source>
</evidence>
<dbReference type="GO" id="GO:0034039">
    <property type="term" value="F:8-oxo-7,8-dihydroguanine DNA N-glycosylase activity"/>
    <property type="evidence" value="ECO:0007669"/>
    <property type="project" value="TreeGrafter"/>
</dbReference>
<evidence type="ECO:0000256" key="4">
    <source>
        <dbReference type="ARBA" id="ARBA00012045"/>
    </source>
</evidence>
<gene>
    <name evidence="16" type="primary">mutY</name>
    <name evidence="16" type="ORF">NB640_07520</name>
</gene>
<dbReference type="InterPro" id="IPR000445">
    <property type="entry name" value="HhH_motif"/>
</dbReference>
<dbReference type="InterPro" id="IPR005760">
    <property type="entry name" value="A/G_AdeGlyc_MutY"/>
</dbReference>
<dbReference type="PANTHER" id="PTHR42944:SF1">
    <property type="entry name" value="ADENINE DNA GLYCOSYLASE"/>
    <property type="match status" value="1"/>
</dbReference>
<comment type="function">
    <text evidence="2">Adenine glycosylase active on G-A mispairs. MutY also corrects error-prone DNA synthesis past GO lesions which are due to the oxidatively damaged form of guanine: 7,8-dihydro-8-oxoguanine (8-oxo-dGTP).</text>
</comment>
<keyword evidence="6" id="KW-0004">4Fe-4S</keyword>
<dbReference type="InterPro" id="IPR023170">
    <property type="entry name" value="HhH_base_excis_C"/>
</dbReference>
<dbReference type="CDD" id="cd00056">
    <property type="entry name" value="ENDO3c"/>
    <property type="match status" value="1"/>
</dbReference>
<keyword evidence="8 14" id="KW-0227">DNA damage</keyword>
<keyword evidence="11" id="KW-0411">Iron-sulfur</keyword>
<dbReference type="Proteomes" id="UP001156215">
    <property type="component" value="Chromosome"/>
</dbReference>
<dbReference type="GO" id="GO:0046872">
    <property type="term" value="F:metal ion binding"/>
    <property type="evidence" value="ECO:0007669"/>
    <property type="project" value="UniProtKB-UniRule"/>
</dbReference>
<dbReference type="GO" id="GO:0006284">
    <property type="term" value="P:base-excision repair"/>
    <property type="evidence" value="ECO:0007669"/>
    <property type="project" value="UniProtKB-UniRule"/>
</dbReference>
<comment type="similarity">
    <text evidence="3 14">Belongs to the Nth/MutY family.</text>
</comment>
<dbReference type="Pfam" id="PF00730">
    <property type="entry name" value="HhH-GPD"/>
    <property type="match status" value="1"/>
</dbReference>
<dbReference type="GO" id="GO:0000701">
    <property type="term" value="F:purine-specific mismatch base pair DNA N-glycosylase activity"/>
    <property type="evidence" value="ECO:0007669"/>
    <property type="project" value="UniProtKB-EC"/>
</dbReference>
<evidence type="ECO:0000256" key="14">
    <source>
        <dbReference type="RuleBase" id="RU365096"/>
    </source>
</evidence>
<dbReference type="SUPFAM" id="SSF48150">
    <property type="entry name" value="DNA-glycosylase"/>
    <property type="match status" value="1"/>
</dbReference>
<dbReference type="InterPro" id="IPR044298">
    <property type="entry name" value="MIG/MutY"/>
</dbReference>
<dbReference type="EMBL" id="CP098242">
    <property type="protein sequence ID" value="WAW09132.1"/>
    <property type="molecule type" value="Genomic_DNA"/>
</dbReference>
<evidence type="ECO:0000256" key="12">
    <source>
        <dbReference type="ARBA" id="ARBA00023204"/>
    </source>
</evidence>
<accession>A0A9E9P1R7</accession>
<evidence type="ECO:0000256" key="11">
    <source>
        <dbReference type="ARBA" id="ARBA00023014"/>
    </source>
</evidence>
<evidence type="ECO:0000256" key="7">
    <source>
        <dbReference type="ARBA" id="ARBA00022723"/>
    </source>
</evidence>
<dbReference type="InterPro" id="IPR003265">
    <property type="entry name" value="HhH-GPD_domain"/>
</dbReference>
<dbReference type="SMART" id="SM00478">
    <property type="entry name" value="ENDO3c"/>
    <property type="match status" value="1"/>
</dbReference>